<keyword evidence="8" id="KW-1185">Reference proteome</keyword>
<evidence type="ECO:0000313" key="7">
    <source>
        <dbReference type="EMBL" id="MDU0204071.1"/>
    </source>
</evidence>
<feature type="transmembrane region" description="Helical" evidence="6">
    <location>
        <begin position="71"/>
        <end position="89"/>
    </location>
</feature>
<comment type="subcellular location">
    <subcellularLocation>
        <location evidence="1">Cell membrane</location>
        <topology evidence="1">Multi-pass membrane protein</topology>
    </subcellularLocation>
</comment>
<evidence type="ECO:0000313" key="8">
    <source>
        <dbReference type="Proteomes" id="UP001260980"/>
    </source>
</evidence>
<evidence type="ECO:0000256" key="4">
    <source>
        <dbReference type="ARBA" id="ARBA00022989"/>
    </source>
</evidence>
<evidence type="ECO:0000256" key="5">
    <source>
        <dbReference type="ARBA" id="ARBA00023136"/>
    </source>
</evidence>
<feature type="transmembrane region" description="Helical" evidence="6">
    <location>
        <begin position="180"/>
        <end position="200"/>
    </location>
</feature>
<feature type="transmembrane region" description="Helical" evidence="6">
    <location>
        <begin position="146"/>
        <end position="168"/>
    </location>
</feature>
<keyword evidence="5 6" id="KW-0472">Membrane</keyword>
<dbReference type="Pfam" id="PF01810">
    <property type="entry name" value="LysE"/>
    <property type="match status" value="1"/>
</dbReference>
<dbReference type="EMBL" id="JAWCUD010000009">
    <property type="protein sequence ID" value="MDU0204071.1"/>
    <property type="molecule type" value="Genomic_DNA"/>
</dbReference>
<feature type="transmembrane region" description="Helical" evidence="6">
    <location>
        <begin position="109"/>
        <end position="134"/>
    </location>
</feature>
<proteinExistence type="predicted"/>
<evidence type="ECO:0000256" key="1">
    <source>
        <dbReference type="ARBA" id="ARBA00004651"/>
    </source>
</evidence>
<keyword evidence="2" id="KW-1003">Cell membrane</keyword>
<evidence type="ECO:0000256" key="2">
    <source>
        <dbReference type="ARBA" id="ARBA00022475"/>
    </source>
</evidence>
<evidence type="ECO:0000256" key="6">
    <source>
        <dbReference type="SAM" id="Phobius"/>
    </source>
</evidence>
<organism evidence="7 8">
    <name type="scientific">Paenibacillus violae</name>
    <dbReference type="NCBI Taxonomy" id="3077234"/>
    <lineage>
        <taxon>Bacteria</taxon>
        <taxon>Bacillati</taxon>
        <taxon>Bacillota</taxon>
        <taxon>Bacilli</taxon>
        <taxon>Bacillales</taxon>
        <taxon>Paenibacillaceae</taxon>
        <taxon>Paenibacillus</taxon>
    </lineage>
</organism>
<dbReference type="PANTHER" id="PTHR30086">
    <property type="entry name" value="ARGININE EXPORTER PROTEIN ARGO"/>
    <property type="match status" value="1"/>
</dbReference>
<keyword evidence="4 6" id="KW-1133">Transmembrane helix</keyword>
<protein>
    <submittedName>
        <fullName evidence="7">LysE family transporter</fullName>
    </submittedName>
</protein>
<evidence type="ECO:0000256" key="3">
    <source>
        <dbReference type="ARBA" id="ARBA00022692"/>
    </source>
</evidence>
<gene>
    <name evidence="7" type="ORF">RQP52_23585</name>
</gene>
<keyword evidence="3 6" id="KW-0812">Transmembrane</keyword>
<name>A0ABU3RIG2_9BACL</name>
<sequence>MYVMLSFLLLGLSLSAPIGPINAAMLDRGIKRGFVHAWMVGAGGMLADVIMIVLIYFGLVHFLTTPFMKTFLWLFGCFVLLYTGIESVISAGKLKTEGYKSEETLAKSFFTGFLMAISSPLSILFWLGIYGSVLAETIAKYDRNHVLLYTGIMFVGIILWDLIMASLASVFRKFLTPRGLSVISVVSGLSLIGFGLHFGIKAFHALFVS</sequence>
<accession>A0ABU3RIG2</accession>
<dbReference type="RefSeq" id="WP_315954318.1">
    <property type="nucleotide sequence ID" value="NZ_JAWCUD010000009.1"/>
</dbReference>
<dbReference type="InterPro" id="IPR001123">
    <property type="entry name" value="LeuE-type"/>
</dbReference>
<feature type="transmembrane region" description="Helical" evidence="6">
    <location>
        <begin position="33"/>
        <end position="59"/>
    </location>
</feature>
<comment type="caution">
    <text evidence="7">The sequence shown here is derived from an EMBL/GenBank/DDBJ whole genome shotgun (WGS) entry which is preliminary data.</text>
</comment>
<reference evidence="7 8" key="1">
    <citation type="submission" date="2023-10" db="EMBL/GenBank/DDBJ databases">
        <title>Paenibacillus strain PFR10 Genome sequencing and assembly.</title>
        <authorList>
            <person name="Kim I."/>
        </authorList>
    </citation>
    <scope>NUCLEOTIDE SEQUENCE [LARGE SCALE GENOMIC DNA]</scope>
    <source>
        <strain evidence="7 8">PFR10</strain>
    </source>
</reference>
<dbReference type="Proteomes" id="UP001260980">
    <property type="component" value="Unassembled WGS sequence"/>
</dbReference>
<dbReference type="PANTHER" id="PTHR30086:SF6">
    <property type="entry name" value="AMINO ACID EFFLUX PROTEIN YCGF-RELATED"/>
    <property type="match status" value="1"/>
</dbReference>